<dbReference type="AlphaFoldDB" id="A0A2T2XZE1"/>
<comment type="caution">
    <text evidence="3">The sequence shown here is derived from an EMBL/GenBank/DDBJ whole genome shotgun (WGS) entry which is preliminary data.</text>
</comment>
<dbReference type="SMART" id="SM00421">
    <property type="entry name" value="HTH_LUXR"/>
    <property type="match status" value="1"/>
</dbReference>
<dbReference type="EMBL" id="PYHO01000014">
    <property type="protein sequence ID" value="PSR45617.1"/>
    <property type="molecule type" value="Genomic_DNA"/>
</dbReference>
<evidence type="ECO:0000313" key="3">
    <source>
        <dbReference type="EMBL" id="PSR45617.1"/>
    </source>
</evidence>
<evidence type="ECO:0000256" key="1">
    <source>
        <dbReference type="ARBA" id="ARBA00023125"/>
    </source>
</evidence>
<accession>A0A2T2XZE1</accession>
<dbReference type="Proteomes" id="UP000240892">
    <property type="component" value="Unassembled WGS sequence"/>
</dbReference>
<organism evidence="3 4">
    <name type="scientific">Kluyvera genomosp. 2</name>
    <dbReference type="NCBI Taxonomy" id="2774054"/>
    <lineage>
        <taxon>Bacteria</taxon>
        <taxon>Pseudomonadati</taxon>
        <taxon>Pseudomonadota</taxon>
        <taxon>Gammaproteobacteria</taxon>
        <taxon>Enterobacterales</taxon>
        <taxon>Enterobacteriaceae</taxon>
        <taxon>Kluyvera</taxon>
    </lineage>
</organism>
<dbReference type="SUPFAM" id="SSF46894">
    <property type="entry name" value="C-terminal effector domain of the bipartite response regulators"/>
    <property type="match status" value="1"/>
</dbReference>
<evidence type="ECO:0000313" key="4">
    <source>
        <dbReference type="Proteomes" id="UP000240892"/>
    </source>
</evidence>
<dbReference type="Pfam" id="PF00196">
    <property type="entry name" value="GerE"/>
    <property type="match status" value="1"/>
</dbReference>
<feature type="domain" description="HTH luxR-type" evidence="2">
    <location>
        <begin position="110"/>
        <end position="175"/>
    </location>
</feature>
<dbReference type="Gene3D" id="1.10.10.10">
    <property type="entry name" value="Winged helix-like DNA-binding domain superfamily/Winged helix DNA-binding domain"/>
    <property type="match status" value="1"/>
</dbReference>
<sequence length="176" mass="20223">MIFMVTKDEFLYQGVAHLFNNENVIRIERVPDIERQMTDSTAKMIIDVYHNHVIDDNAVKIIQSLNIDRIVVLAPFHISKIKCRSPLFFINRKMPLANWPALLASGGTSYRKPKIGFSHNQFKIVSYILHEEDNDGIASALNISGNTLRSQKFNIMLKLKLRRMSDIATLSISPYF</sequence>
<gene>
    <name evidence="3" type="ORF">C8256_16880</name>
</gene>
<name>A0A2T2XZE1_9ENTR</name>
<dbReference type="InterPro" id="IPR000792">
    <property type="entry name" value="Tscrpt_reg_LuxR_C"/>
</dbReference>
<keyword evidence="1" id="KW-0238">DNA-binding</keyword>
<dbReference type="GO" id="GO:0003677">
    <property type="term" value="F:DNA binding"/>
    <property type="evidence" value="ECO:0007669"/>
    <property type="project" value="UniProtKB-KW"/>
</dbReference>
<protein>
    <submittedName>
        <fullName evidence="3">LuxR family transcriptional regulator</fullName>
    </submittedName>
</protein>
<evidence type="ECO:0000259" key="2">
    <source>
        <dbReference type="PROSITE" id="PS50043"/>
    </source>
</evidence>
<dbReference type="GO" id="GO:0006355">
    <property type="term" value="P:regulation of DNA-templated transcription"/>
    <property type="evidence" value="ECO:0007669"/>
    <property type="project" value="InterPro"/>
</dbReference>
<dbReference type="PROSITE" id="PS50043">
    <property type="entry name" value="HTH_LUXR_2"/>
    <property type="match status" value="1"/>
</dbReference>
<dbReference type="InterPro" id="IPR016032">
    <property type="entry name" value="Sig_transdc_resp-reg_C-effctor"/>
</dbReference>
<keyword evidence="4" id="KW-1185">Reference proteome</keyword>
<dbReference type="RefSeq" id="WP_106928742.1">
    <property type="nucleotide sequence ID" value="NZ_CABMMU010000014.1"/>
</dbReference>
<proteinExistence type="predicted"/>
<dbReference type="InterPro" id="IPR036388">
    <property type="entry name" value="WH-like_DNA-bd_sf"/>
</dbReference>
<reference evidence="3 4" key="1">
    <citation type="submission" date="2018-03" db="EMBL/GenBank/DDBJ databases">
        <title>First report of an OXA-48+CTX-M-M-producing Kluyvera ascorbata clone recovered from patients admitted in a University Hospital in Madrid, Spain.</title>
        <authorList>
            <person name="Hernandez-Garcia M."/>
            <person name="Leon-Sampedro R."/>
            <person name="Perez-Viso B."/>
            <person name="Morosini M.I."/>
            <person name="Lopez-Fresnena N."/>
            <person name="Coque T.M."/>
            <person name="Bonten M."/>
            <person name="Malhotra-Kumar S."/>
            <person name="Ruiz-Garbajosa P."/>
            <person name="Canton R."/>
        </authorList>
    </citation>
    <scope>NUCLEOTIDE SEQUENCE [LARGE SCALE GENOMIC DNA]</scope>
    <source>
        <strain evidence="3 4">KA2</strain>
    </source>
</reference>